<organism evidence="2 3">
    <name type="scientific">Mycobacterium adipatum</name>
    <dbReference type="NCBI Taxonomy" id="1682113"/>
    <lineage>
        <taxon>Bacteria</taxon>
        <taxon>Bacillati</taxon>
        <taxon>Actinomycetota</taxon>
        <taxon>Actinomycetes</taxon>
        <taxon>Mycobacteriales</taxon>
        <taxon>Mycobacteriaceae</taxon>
        <taxon>Mycobacterium</taxon>
    </lineage>
</organism>
<reference evidence="2 3" key="1">
    <citation type="submission" date="2016-05" db="EMBL/GenBank/DDBJ databases">
        <title>Complete genome sequence of a phthalic acid esters degrading Mycobacterium sp. YC-RL4.</title>
        <authorList>
            <person name="Ren L."/>
            <person name="Fan S."/>
            <person name="Ruth N."/>
            <person name="Jia Y."/>
            <person name="Wang J."/>
            <person name="Qiao C."/>
        </authorList>
    </citation>
    <scope>NUCLEOTIDE SEQUENCE [LARGE SCALE GENOMIC DNA]</scope>
    <source>
        <strain evidence="2 3">YC-RL4</strain>
        <plasmid evidence="3">pmyc1</plasmid>
    </source>
</reference>
<dbReference type="AlphaFoldDB" id="A0A172UWG2"/>
<dbReference type="Proteomes" id="UP000077143">
    <property type="component" value="Plasmid pMYC1"/>
</dbReference>
<dbReference type="RefSeq" id="WP_068004317.1">
    <property type="nucleotide sequence ID" value="NZ_CP015597.1"/>
</dbReference>
<name>A0A172UWG2_9MYCO</name>
<geneLocation type="plasmid" evidence="3">
    <name>pmyc1</name>
</geneLocation>
<evidence type="ECO:0000256" key="1">
    <source>
        <dbReference type="SAM" id="MobiDB-lite"/>
    </source>
</evidence>
<evidence type="ECO:0000313" key="3">
    <source>
        <dbReference type="Proteomes" id="UP000077143"/>
    </source>
</evidence>
<evidence type="ECO:0000313" key="2">
    <source>
        <dbReference type="EMBL" id="ANE83477.1"/>
    </source>
</evidence>
<keyword evidence="3" id="KW-1185">Reference proteome</keyword>
<dbReference type="KEGG" id="madi:A7U43_28625"/>
<keyword evidence="2" id="KW-0614">Plasmid</keyword>
<dbReference type="OrthoDB" id="4714697at2"/>
<accession>A0A172UWG2</accession>
<protein>
    <submittedName>
        <fullName evidence="2">Uncharacterized protein</fullName>
    </submittedName>
</protein>
<gene>
    <name evidence="2" type="ORF">A7U43_28625</name>
</gene>
<dbReference type="EMBL" id="CP015597">
    <property type="protein sequence ID" value="ANE83477.1"/>
    <property type="molecule type" value="Genomic_DNA"/>
</dbReference>
<proteinExistence type="predicted"/>
<sequence length="139" mass="15862">MTRTEWIVHPNRSDIGSDEPGQNGHFRSLTRPRTSATEPCQARVKLPRRLSGVADTDGTVTFGGNDWWFVVGAARTFAREHVDPDVPPPFGFKRNGRWLWWDNTTTEKSILDGADAIDYLREYLARLFPNMTITVTDQR</sequence>
<feature type="region of interest" description="Disordered" evidence="1">
    <location>
        <begin position="1"/>
        <end position="40"/>
    </location>
</feature>